<organism evidence="2 3">
    <name type="scientific">Pseudoxanthobacter soli DSM 19599</name>
    <dbReference type="NCBI Taxonomy" id="1123029"/>
    <lineage>
        <taxon>Bacteria</taxon>
        <taxon>Pseudomonadati</taxon>
        <taxon>Pseudomonadota</taxon>
        <taxon>Alphaproteobacteria</taxon>
        <taxon>Hyphomicrobiales</taxon>
        <taxon>Segnochrobactraceae</taxon>
        <taxon>Pseudoxanthobacter</taxon>
    </lineage>
</organism>
<dbReference type="CDD" id="cd02227">
    <property type="entry name" value="cupin_TM1112-like"/>
    <property type="match status" value="1"/>
</dbReference>
<dbReference type="SUPFAM" id="SSF51182">
    <property type="entry name" value="RmlC-like cupins"/>
    <property type="match status" value="1"/>
</dbReference>
<name>A0A1M7ZNZ0_9HYPH</name>
<dbReference type="Proteomes" id="UP000186406">
    <property type="component" value="Unassembled WGS sequence"/>
</dbReference>
<dbReference type="InterPro" id="IPR008579">
    <property type="entry name" value="UGlyAH_Cupin_dom"/>
</dbReference>
<dbReference type="Pfam" id="PF05899">
    <property type="entry name" value="Cupin_3"/>
    <property type="match status" value="1"/>
</dbReference>
<evidence type="ECO:0000313" key="2">
    <source>
        <dbReference type="EMBL" id="SHO66608.1"/>
    </source>
</evidence>
<proteinExistence type="predicted"/>
<evidence type="ECO:0000313" key="3">
    <source>
        <dbReference type="Proteomes" id="UP000186406"/>
    </source>
</evidence>
<reference evidence="2 3" key="1">
    <citation type="submission" date="2016-12" db="EMBL/GenBank/DDBJ databases">
        <authorList>
            <person name="Song W.-J."/>
            <person name="Kurnit D.M."/>
        </authorList>
    </citation>
    <scope>NUCLEOTIDE SEQUENCE [LARGE SCALE GENOMIC DNA]</scope>
    <source>
        <strain evidence="2 3">DSM 19599</strain>
    </source>
</reference>
<accession>A0A1M7ZNZ0</accession>
<dbReference type="AlphaFoldDB" id="A0A1M7ZNZ0"/>
<dbReference type="PANTHER" id="PTHR40943:SF1">
    <property type="entry name" value="CYTOPLASMIC PROTEIN"/>
    <property type="match status" value="1"/>
</dbReference>
<feature type="domain" description="(S)-ureidoglycine aminohydrolase cupin" evidence="1">
    <location>
        <begin position="42"/>
        <end position="111"/>
    </location>
</feature>
<dbReference type="InterPro" id="IPR014710">
    <property type="entry name" value="RmlC-like_jellyroll"/>
</dbReference>
<sequence>MSNLIVFDLDNPGTPKESKALPERLVDGDPSYRTWEQDTVDGGRIRSGIWEATPGAMRSIKGETWEYCTILSGVMELTEDGREPRRFTAGDTFVMRPGFTGTWRTIETVRKLWVIVSPESV</sequence>
<keyword evidence="3" id="KW-1185">Reference proteome</keyword>
<dbReference type="EMBL" id="FRXO01000006">
    <property type="protein sequence ID" value="SHO66608.1"/>
    <property type="molecule type" value="Genomic_DNA"/>
</dbReference>
<dbReference type="RefSeq" id="WP_073630568.1">
    <property type="nucleotide sequence ID" value="NZ_FRXO01000006.1"/>
</dbReference>
<protein>
    <recommendedName>
        <fullName evidence="1">(S)-ureidoglycine aminohydrolase cupin domain-containing protein</fullName>
    </recommendedName>
</protein>
<dbReference type="InterPro" id="IPR011051">
    <property type="entry name" value="RmlC_Cupin_sf"/>
</dbReference>
<gene>
    <name evidence="2" type="ORF">SAMN02745172_03267</name>
</gene>
<dbReference type="PANTHER" id="PTHR40943">
    <property type="entry name" value="CYTOPLASMIC PROTEIN-RELATED"/>
    <property type="match status" value="1"/>
</dbReference>
<dbReference type="Gene3D" id="2.60.120.10">
    <property type="entry name" value="Jelly Rolls"/>
    <property type="match status" value="1"/>
</dbReference>
<dbReference type="STRING" id="1123029.SAMN02745172_03267"/>
<dbReference type="OrthoDB" id="9799053at2"/>
<evidence type="ECO:0000259" key="1">
    <source>
        <dbReference type="Pfam" id="PF05899"/>
    </source>
</evidence>